<feature type="chain" id="PRO_5008129966" description="Leucine rich immune protein (Short)" evidence="4">
    <location>
        <begin position="22"/>
        <end position="642"/>
    </location>
</feature>
<accession>A0A182NJN4</accession>
<dbReference type="PROSITE" id="PS51450">
    <property type="entry name" value="LRR"/>
    <property type="match status" value="3"/>
</dbReference>
<feature type="signal peptide" evidence="4">
    <location>
        <begin position="1"/>
        <end position="21"/>
    </location>
</feature>
<evidence type="ECO:0000313" key="5">
    <source>
        <dbReference type="EnsemblMetazoa" id="ADIR007858-PA"/>
    </source>
</evidence>
<dbReference type="PANTHER" id="PTHR24366">
    <property type="entry name" value="IG(IMMUNOGLOBULIN) AND LRR(LEUCINE RICH REPEAT) DOMAINS"/>
    <property type="match status" value="1"/>
</dbReference>
<proteinExistence type="predicted"/>
<evidence type="ECO:0008006" key="7">
    <source>
        <dbReference type="Google" id="ProtNLM"/>
    </source>
</evidence>
<reference evidence="5" key="2">
    <citation type="submission" date="2020-05" db="UniProtKB">
        <authorList>
            <consortium name="EnsemblMetazoa"/>
        </authorList>
    </citation>
    <scope>IDENTIFICATION</scope>
    <source>
        <strain evidence="5">WRAIR2</strain>
    </source>
</reference>
<evidence type="ECO:0000256" key="1">
    <source>
        <dbReference type="ARBA" id="ARBA00022614"/>
    </source>
</evidence>
<dbReference type="InterPro" id="IPR025875">
    <property type="entry name" value="Leu-rich_rpt_4"/>
</dbReference>
<evidence type="ECO:0000256" key="3">
    <source>
        <dbReference type="SAM" id="Coils"/>
    </source>
</evidence>
<sequence length="642" mass="73604">MALVRAISLISVFNAYYVASGQDQLLKQVERLQQQQKEIDQQIKQLLWLIEQQQKNQTSDSNNDNFISSKRHPGPIFMCRESNLNYDCIFHDVAITRETTNVYFGYADVAMNNQTKITFKNSHMQVLPQPLLGFFRHVELLDLSALQMEEILPAAFVYGGSIKELYLSFNDIQSLPANVFYHLKSLEILIMDRNKLSSLAIRTFITTPNLIVLSLSNNNLERIEDGTFNRTTSLGYLNLAKNKLTHIDLSLIPSLNTVNVSYNQLTELLVPAQIEILDASHNQIRSVSGQNREQLERLYLAHNNLTGIAWLENFNALTFLDLSHNELEAISAKHLTNARTLSILLLQHNRLMRLNLPRTLTTLRVLDVSHNSLVLVENNQQQFGTLRQLYLDHNSIVTIKILPENTLQNLTMSHNDWDCKNLREHIYLMGKVDYVDLNCKEDYKLLNGLCCKETDKPYLDRLNEQINATSHAEKIQRADGRCSAARAVSDALSLASFAARSEAELIAYQSQQTDISRLEKENLQLKNVVQRDNTIFLRLHDEIDANIRRYRVSKEGLVNESVNLGKVFKHLAVRHEFKQKESKDRRLEANGKLNSTVGLGKSLTTLQQEVDSLTIQIREVKLKQKETRSRITNARLQNTRNV</sequence>
<dbReference type="PANTHER" id="PTHR24366:SF96">
    <property type="entry name" value="LEUCINE RICH REPEAT CONTAINING 53"/>
    <property type="match status" value="1"/>
</dbReference>
<reference evidence="6" key="1">
    <citation type="submission" date="2013-03" db="EMBL/GenBank/DDBJ databases">
        <title>The Genome Sequence of Anopheles dirus WRAIR2.</title>
        <authorList>
            <consortium name="The Broad Institute Genomics Platform"/>
            <person name="Neafsey D.E."/>
            <person name="Walton C."/>
            <person name="Walker B."/>
            <person name="Young S.K."/>
            <person name="Zeng Q."/>
            <person name="Gargeya S."/>
            <person name="Fitzgerald M."/>
            <person name="Haas B."/>
            <person name="Abouelleil A."/>
            <person name="Allen A.W."/>
            <person name="Alvarado L."/>
            <person name="Arachchi H.M."/>
            <person name="Berlin A.M."/>
            <person name="Chapman S.B."/>
            <person name="Gainer-Dewar J."/>
            <person name="Goldberg J."/>
            <person name="Griggs A."/>
            <person name="Gujja S."/>
            <person name="Hansen M."/>
            <person name="Howarth C."/>
            <person name="Imamovic A."/>
            <person name="Ireland A."/>
            <person name="Larimer J."/>
            <person name="McCowan C."/>
            <person name="Murphy C."/>
            <person name="Pearson M."/>
            <person name="Poon T.W."/>
            <person name="Priest M."/>
            <person name="Roberts A."/>
            <person name="Saif S."/>
            <person name="Shea T."/>
            <person name="Sisk P."/>
            <person name="Sykes S."/>
            <person name="Wortman J."/>
            <person name="Nusbaum C."/>
            <person name="Birren B."/>
        </authorList>
    </citation>
    <scope>NUCLEOTIDE SEQUENCE [LARGE SCALE GENOMIC DNA]</scope>
    <source>
        <strain evidence="6">WRAIR2</strain>
    </source>
</reference>
<dbReference type="SMART" id="SM00369">
    <property type="entry name" value="LRR_TYP"/>
    <property type="match status" value="6"/>
</dbReference>
<keyword evidence="3" id="KW-0175">Coiled coil</keyword>
<keyword evidence="1" id="KW-0433">Leucine-rich repeat</keyword>
<evidence type="ECO:0000313" key="6">
    <source>
        <dbReference type="Proteomes" id="UP000075884"/>
    </source>
</evidence>
<dbReference type="SUPFAM" id="SSF52058">
    <property type="entry name" value="L domain-like"/>
    <property type="match status" value="1"/>
</dbReference>
<dbReference type="AlphaFoldDB" id="A0A182NJN4"/>
<protein>
    <recommendedName>
        <fullName evidence="7">Leucine rich immune protein (Short)</fullName>
    </recommendedName>
</protein>
<evidence type="ECO:0000256" key="4">
    <source>
        <dbReference type="SAM" id="SignalP"/>
    </source>
</evidence>
<dbReference type="Proteomes" id="UP000075884">
    <property type="component" value="Unassembled WGS sequence"/>
</dbReference>
<dbReference type="Pfam" id="PF13855">
    <property type="entry name" value="LRR_8"/>
    <property type="match status" value="2"/>
</dbReference>
<dbReference type="InterPro" id="IPR032675">
    <property type="entry name" value="LRR_dom_sf"/>
</dbReference>
<dbReference type="InterPro" id="IPR003591">
    <property type="entry name" value="Leu-rich_rpt_typical-subtyp"/>
</dbReference>
<dbReference type="PRINTS" id="PR00019">
    <property type="entry name" value="LEURICHRPT"/>
</dbReference>
<dbReference type="Gene3D" id="1.20.5.110">
    <property type="match status" value="1"/>
</dbReference>
<feature type="coiled-coil region" evidence="3">
    <location>
        <begin position="22"/>
        <end position="49"/>
    </location>
</feature>
<dbReference type="InterPro" id="IPR001611">
    <property type="entry name" value="Leu-rich_rpt"/>
</dbReference>
<dbReference type="STRING" id="7168.A0A182NJN4"/>
<keyword evidence="2" id="KW-0677">Repeat</keyword>
<evidence type="ECO:0000256" key="2">
    <source>
        <dbReference type="ARBA" id="ARBA00022737"/>
    </source>
</evidence>
<dbReference type="Pfam" id="PF12799">
    <property type="entry name" value="LRR_4"/>
    <property type="match status" value="1"/>
</dbReference>
<dbReference type="VEuPathDB" id="VectorBase:ADIR007858"/>
<dbReference type="EnsemblMetazoa" id="ADIR007858-RA">
    <property type="protein sequence ID" value="ADIR007858-PA"/>
    <property type="gene ID" value="ADIR007858"/>
</dbReference>
<keyword evidence="4" id="KW-0732">Signal</keyword>
<organism evidence="5 6">
    <name type="scientific">Anopheles dirus</name>
    <dbReference type="NCBI Taxonomy" id="7168"/>
    <lineage>
        <taxon>Eukaryota</taxon>
        <taxon>Metazoa</taxon>
        <taxon>Ecdysozoa</taxon>
        <taxon>Arthropoda</taxon>
        <taxon>Hexapoda</taxon>
        <taxon>Insecta</taxon>
        <taxon>Pterygota</taxon>
        <taxon>Neoptera</taxon>
        <taxon>Endopterygota</taxon>
        <taxon>Diptera</taxon>
        <taxon>Nematocera</taxon>
        <taxon>Culicoidea</taxon>
        <taxon>Culicidae</taxon>
        <taxon>Anophelinae</taxon>
        <taxon>Anopheles</taxon>
    </lineage>
</organism>
<name>A0A182NJN4_9DIPT</name>
<keyword evidence="6" id="KW-1185">Reference proteome</keyword>
<dbReference type="Gene3D" id="1.20.5.340">
    <property type="match status" value="1"/>
</dbReference>
<dbReference type="Gene3D" id="3.80.10.10">
    <property type="entry name" value="Ribonuclease Inhibitor"/>
    <property type="match status" value="1"/>
</dbReference>